<sequence>MKKLLWLDDFRNPADYVVGDYEISWAKNYDDFCKFISENGLPDIICFDHDLGEEKSGYDCAKFVVNYCQEHNLDIPSYDIQSSNSVGKDNIRSLMNNWHRVFVSRF</sequence>
<feature type="domain" description="Cyclic-phosphate processing Receiver" evidence="1">
    <location>
        <begin position="4"/>
        <end position="97"/>
    </location>
</feature>
<organism evidence="2 3">
    <name type="scientific">Treponema ruminis</name>
    <dbReference type="NCBI Taxonomy" id="744515"/>
    <lineage>
        <taxon>Bacteria</taxon>
        <taxon>Pseudomonadati</taxon>
        <taxon>Spirochaetota</taxon>
        <taxon>Spirochaetia</taxon>
        <taxon>Spirochaetales</taxon>
        <taxon>Treponemataceae</taxon>
        <taxon>Treponema</taxon>
    </lineage>
</organism>
<dbReference type="Pfam" id="PF20274">
    <property type="entry name" value="cREC_REC"/>
    <property type="match status" value="1"/>
</dbReference>
<name>A0A7W8G6R8_9SPIR</name>
<dbReference type="RefSeq" id="WP_184656642.1">
    <property type="nucleotide sequence ID" value="NZ_JACHFQ010000001.1"/>
</dbReference>
<reference evidence="2 3" key="1">
    <citation type="submission" date="2020-08" db="EMBL/GenBank/DDBJ databases">
        <title>Genomic Encyclopedia of Type Strains, Phase IV (KMG-IV): sequencing the most valuable type-strain genomes for metagenomic binning, comparative biology and taxonomic classification.</title>
        <authorList>
            <person name="Goeker M."/>
        </authorList>
    </citation>
    <scope>NUCLEOTIDE SEQUENCE [LARGE SCALE GENOMIC DNA]</scope>
    <source>
        <strain evidence="2 3">DSM 103462</strain>
    </source>
</reference>
<comment type="caution">
    <text evidence="2">The sequence shown here is derived from an EMBL/GenBank/DDBJ whole genome shotgun (WGS) entry which is preliminary data.</text>
</comment>
<keyword evidence="3" id="KW-1185">Reference proteome</keyword>
<dbReference type="EMBL" id="JACHFQ010000001">
    <property type="protein sequence ID" value="MBB5224903.1"/>
    <property type="molecule type" value="Genomic_DNA"/>
</dbReference>
<evidence type="ECO:0000313" key="3">
    <source>
        <dbReference type="Proteomes" id="UP000518887"/>
    </source>
</evidence>
<accession>A0A7W8G6R8</accession>
<dbReference type="Proteomes" id="UP000518887">
    <property type="component" value="Unassembled WGS sequence"/>
</dbReference>
<evidence type="ECO:0000259" key="1">
    <source>
        <dbReference type="Pfam" id="PF20274"/>
    </source>
</evidence>
<dbReference type="InterPro" id="IPR046909">
    <property type="entry name" value="cREC_REC"/>
</dbReference>
<protein>
    <recommendedName>
        <fullName evidence="1">Cyclic-phosphate processing Receiver domain-containing protein</fullName>
    </recommendedName>
</protein>
<evidence type="ECO:0000313" key="2">
    <source>
        <dbReference type="EMBL" id="MBB5224903.1"/>
    </source>
</evidence>
<dbReference type="AlphaFoldDB" id="A0A7W8G6R8"/>
<proteinExistence type="predicted"/>
<gene>
    <name evidence="2" type="ORF">HNP76_000243</name>
</gene>